<dbReference type="GO" id="GO:0052621">
    <property type="term" value="F:diguanylate cyclase activity"/>
    <property type="evidence" value="ECO:0007669"/>
    <property type="project" value="UniProtKB-EC"/>
</dbReference>
<dbReference type="InterPro" id="IPR003018">
    <property type="entry name" value="GAF"/>
</dbReference>
<dbReference type="SMART" id="SM00065">
    <property type="entry name" value="GAF"/>
    <property type="match status" value="1"/>
</dbReference>
<dbReference type="Gene3D" id="3.30.70.270">
    <property type="match status" value="1"/>
</dbReference>
<dbReference type="Gene3D" id="3.30.450.40">
    <property type="match status" value="1"/>
</dbReference>
<dbReference type="RefSeq" id="WP_266336859.1">
    <property type="nucleotide sequence ID" value="NZ_JAPKNK010000001.1"/>
</dbReference>
<dbReference type="CDD" id="cd01949">
    <property type="entry name" value="GGDEF"/>
    <property type="match status" value="1"/>
</dbReference>
<reference evidence="4" key="1">
    <citation type="submission" date="2022-11" db="EMBL/GenBank/DDBJ databases">
        <title>Biodiversity and phylogenetic relationships of bacteria.</title>
        <authorList>
            <person name="Machado R.A.R."/>
            <person name="Bhat A."/>
            <person name="Loulou A."/>
            <person name="Kallel S."/>
        </authorList>
    </citation>
    <scope>NUCLEOTIDE SEQUENCE</scope>
    <source>
        <strain evidence="4">K-TC2</strain>
    </source>
</reference>
<dbReference type="SUPFAM" id="SSF55781">
    <property type="entry name" value="GAF domain-like"/>
    <property type="match status" value="1"/>
</dbReference>
<dbReference type="InterPro" id="IPR050469">
    <property type="entry name" value="Diguanylate_Cyclase"/>
</dbReference>
<dbReference type="InterPro" id="IPR029787">
    <property type="entry name" value="Nucleotide_cyclase"/>
</dbReference>
<dbReference type="Pfam" id="PF00990">
    <property type="entry name" value="GGDEF"/>
    <property type="match status" value="1"/>
</dbReference>
<dbReference type="InterPro" id="IPR000160">
    <property type="entry name" value="GGDEF_dom"/>
</dbReference>
<sequence length="332" mass="36005">MWQTPPPPASEAERLAELQSYDILDTTPDERFDRITRIASRYYAADVAFLSFIDASQQWMKSRSCDALHEHIDRDQAVCTLVIAADDDVVIEDMRTSPRLDGHPIAGNLPWRFYAGVPLRGEQGHIIGTLCILREAPGAPAAFSTDILRDLAAISSHELLLAKRNTELRKLSHTDALTGLANRRMFDDEFERTWRRARRTGEPASVLLIDLDHFKQINDGLGHAGGDAVLARFGQMLPGSARRSDDLAARVGGEEFALILSGTDQAGAAIVAQRLLDDLAAAAIPHPTRGTASTSIGLATLASGETAADWLARADRGLYAAKAAGRATMRAG</sequence>
<evidence type="ECO:0000259" key="3">
    <source>
        <dbReference type="PROSITE" id="PS50887"/>
    </source>
</evidence>
<evidence type="ECO:0000256" key="2">
    <source>
        <dbReference type="ARBA" id="ARBA00034247"/>
    </source>
</evidence>
<dbReference type="SMART" id="SM00267">
    <property type="entry name" value="GGDEF"/>
    <property type="match status" value="1"/>
</dbReference>
<feature type="domain" description="GGDEF" evidence="3">
    <location>
        <begin position="202"/>
        <end position="332"/>
    </location>
</feature>
<evidence type="ECO:0000313" key="5">
    <source>
        <dbReference type="Proteomes" id="UP001144805"/>
    </source>
</evidence>
<dbReference type="EMBL" id="JAPKNK010000001">
    <property type="protein sequence ID" value="MCX5567889.1"/>
    <property type="molecule type" value="Genomic_DNA"/>
</dbReference>
<name>A0A9X3IIW1_9HYPH</name>
<dbReference type="PROSITE" id="PS50887">
    <property type="entry name" value="GGDEF"/>
    <property type="match status" value="1"/>
</dbReference>
<evidence type="ECO:0000313" key="4">
    <source>
        <dbReference type="EMBL" id="MCX5567889.1"/>
    </source>
</evidence>
<comment type="caution">
    <text evidence="4">The sequence shown here is derived from an EMBL/GenBank/DDBJ whole genome shotgun (WGS) entry which is preliminary data.</text>
</comment>
<dbReference type="FunFam" id="3.30.70.270:FF:000001">
    <property type="entry name" value="Diguanylate cyclase domain protein"/>
    <property type="match status" value="1"/>
</dbReference>
<dbReference type="GO" id="GO:0005886">
    <property type="term" value="C:plasma membrane"/>
    <property type="evidence" value="ECO:0007669"/>
    <property type="project" value="TreeGrafter"/>
</dbReference>
<comment type="catalytic activity">
    <reaction evidence="2">
        <text>2 GTP = 3',3'-c-di-GMP + 2 diphosphate</text>
        <dbReference type="Rhea" id="RHEA:24898"/>
        <dbReference type="ChEBI" id="CHEBI:33019"/>
        <dbReference type="ChEBI" id="CHEBI:37565"/>
        <dbReference type="ChEBI" id="CHEBI:58805"/>
        <dbReference type="EC" id="2.7.7.65"/>
    </reaction>
</comment>
<dbReference type="Pfam" id="PF01590">
    <property type="entry name" value="GAF"/>
    <property type="match status" value="1"/>
</dbReference>
<dbReference type="PANTHER" id="PTHR45138">
    <property type="entry name" value="REGULATORY COMPONENTS OF SENSORY TRANSDUCTION SYSTEM"/>
    <property type="match status" value="1"/>
</dbReference>
<dbReference type="InterPro" id="IPR043128">
    <property type="entry name" value="Rev_trsase/Diguanyl_cyclase"/>
</dbReference>
<organism evidence="4 5">
    <name type="scientific">Kaistia nematophila</name>
    <dbReference type="NCBI Taxonomy" id="2994654"/>
    <lineage>
        <taxon>Bacteria</taxon>
        <taxon>Pseudomonadati</taxon>
        <taxon>Pseudomonadota</taxon>
        <taxon>Alphaproteobacteria</taxon>
        <taxon>Hyphomicrobiales</taxon>
        <taxon>Kaistiaceae</taxon>
        <taxon>Kaistia</taxon>
    </lineage>
</organism>
<keyword evidence="5" id="KW-1185">Reference proteome</keyword>
<accession>A0A9X3IIW1</accession>
<dbReference type="GO" id="GO:0043709">
    <property type="term" value="P:cell adhesion involved in single-species biofilm formation"/>
    <property type="evidence" value="ECO:0007669"/>
    <property type="project" value="TreeGrafter"/>
</dbReference>
<dbReference type="EC" id="2.7.7.65" evidence="1"/>
<protein>
    <recommendedName>
        <fullName evidence="1">diguanylate cyclase</fullName>
        <ecNumber evidence="1">2.7.7.65</ecNumber>
    </recommendedName>
</protein>
<dbReference type="GO" id="GO:1902201">
    <property type="term" value="P:negative regulation of bacterial-type flagellum-dependent cell motility"/>
    <property type="evidence" value="ECO:0007669"/>
    <property type="project" value="TreeGrafter"/>
</dbReference>
<dbReference type="Proteomes" id="UP001144805">
    <property type="component" value="Unassembled WGS sequence"/>
</dbReference>
<dbReference type="NCBIfam" id="TIGR00254">
    <property type="entry name" value="GGDEF"/>
    <property type="match status" value="1"/>
</dbReference>
<proteinExistence type="predicted"/>
<dbReference type="PANTHER" id="PTHR45138:SF9">
    <property type="entry name" value="DIGUANYLATE CYCLASE DGCM-RELATED"/>
    <property type="match status" value="1"/>
</dbReference>
<gene>
    <name evidence="4" type="ORF">OSH07_01640</name>
</gene>
<dbReference type="AlphaFoldDB" id="A0A9X3IIW1"/>
<dbReference type="SUPFAM" id="SSF55073">
    <property type="entry name" value="Nucleotide cyclase"/>
    <property type="match status" value="1"/>
</dbReference>
<evidence type="ECO:0000256" key="1">
    <source>
        <dbReference type="ARBA" id="ARBA00012528"/>
    </source>
</evidence>
<dbReference type="InterPro" id="IPR029016">
    <property type="entry name" value="GAF-like_dom_sf"/>
</dbReference>